<dbReference type="Proteomes" id="UP001500655">
    <property type="component" value="Unassembled WGS sequence"/>
</dbReference>
<proteinExistence type="predicted"/>
<comment type="caution">
    <text evidence="3">The sequence shown here is derived from an EMBL/GenBank/DDBJ whole genome shotgun (WGS) entry which is preliminary data.</text>
</comment>
<feature type="region of interest" description="Disordered" evidence="1">
    <location>
        <begin position="107"/>
        <end position="126"/>
    </location>
</feature>
<keyword evidence="2" id="KW-1133">Transmembrane helix</keyword>
<sequence>MSEPVPARVDQPIERAAYVPPPATLPMPAAVAEHPPPEHPTPELPVLELVRPASAQPAPPVTGAASTVLVPAGAASRKGARRLATIGAVVLVLLIGLGIGIGLRRASDDRPEAATVAGPPAETATLASRSPIPSVAIATTVPAPPPPAPTAAASDRPVTPEQALTLTDQQAMDELHLEMNESASQVAGLVGTWVPQVSSKCVGISVDIGPDWVADGVDETVHVTLQQIVAFHISLHNRFGAVTLLPTQAGIPRNQATSGPCAGETTWMSIVPQRFADADGANAWCDVNVPPVRECAARYVAGPGERSKLRLRP</sequence>
<dbReference type="RefSeq" id="WP_344077117.1">
    <property type="nucleotide sequence ID" value="NZ_BAAALS010000003.1"/>
</dbReference>
<organism evidence="3 4">
    <name type="scientific">Luedemannella helvata</name>
    <dbReference type="NCBI Taxonomy" id="349315"/>
    <lineage>
        <taxon>Bacteria</taxon>
        <taxon>Bacillati</taxon>
        <taxon>Actinomycetota</taxon>
        <taxon>Actinomycetes</taxon>
        <taxon>Micromonosporales</taxon>
        <taxon>Micromonosporaceae</taxon>
        <taxon>Luedemannella</taxon>
    </lineage>
</organism>
<name>A0ABP4VZE7_9ACTN</name>
<reference evidence="4" key="1">
    <citation type="journal article" date="2019" name="Int. J. Syst. Evol. Microbiol.">
        <title>The Global Catalogue of Microorganisms (GCM) 10K type strain sequencing project: providing services to taxonomists for standard genome sequencing and annotation.</title>
        <authorList>
            <consortium name="The Broad Institute Genomics Platform"/>
            <consortium name="The Broad Institute Genome Sequencing Center for Infectious Disease"/>
            <person name="Wu L."/>
            <person name="Ma J."/>
        </authorList>
    </citation>
    <scope>NUCLEOTIDE SEQUENCE [LARGE SCALE GENOMIC DNA]</scope>
    <source>
        <strain evidence="4">JCM 13249</strain>
    </source>
</reference>
<gene>
    <name evidence="3" type="ORF">GCM10009681_09030</name>
</gene>
<evidence type="ECO:0000256" key="2">
    <source>
        <dbReference type="SAM" id="Phobius"/>
    </source>
</evidence>
<keyword evidence="2" id="KW-0812">Transmembrane</keyword>
<dbReference type="EMBL" id="BAAALS010000003">
    <property type="protein sequence ID" value="GAA1740318.1"/>
    <property type="molecule type" value="Genomic_DNA"/>
</dbReference>
<evidence type="ECO:0000313" key="4">
    <source>
        <dbReference type="Proteomes" id="UP001500655"/>
    </source>
</evidence>
<feature type="transmembrane region" description="Helical" evidence="2">
    <location>
        <begin position="83"/>
        <end position="103"/>
    </location>
</feature>
<evidence type="ECO:0000313" key="3">
    <source>
        <dbReference type="EMBL" id="GAA1740318.1"/>
    </source>
</evidence>
<keyword evidence="2" id="KW-0472">Membrane</keyword>
<feature type="region of interest" description="Disordered" evidence="1">
    <location>
        <begin position="139"/>
        <end position="160"/>
    </location>
</feature>
<evidence type="ECO:0000256" key="1">
    <source>
        <dbReference type="SAM" id="MobiDB-lite"/>
    </source>
</evidence>
<keyword evidence="4" id="KW-1185">Reference proteome</keyword>
<accession>A0ABP4VZE7</accession>
<protein>
    <submittedName>
        <fullName evidence="3">Uncharacterized protein</fullName>
    </submittedName>
</protein>